<sequence length="97" mass="11097">MGFEEMQKQGLKPNTITYNSLINGLCNNGKLEDAVNLWDKMVGLGLKPDIVTYNALINGFCKKKMMKEAKKVFDDITKQEFLMHNVRKGGWRKGLRC</sequence>
<dbReference type="EMBL" id="LXQA010186338">
    <property type="protein sequence ID" value="MCI31326.1"/>
    <property type="molecule type" value="Genomic_DNA"/>
</dbReference>
<dbReference type="Pfam" id="PF13041">
    <property type="entry name" value="PPR_2"/>
    <property type="match status" value="1"/>
</dbReference>
<proteinExistence type="inferred from homology"/>
<dbReference type="InterPro" id="IPR011990">
    <property type="entry name" value="TPR-like_helical_dom_sf"/>
</dbReference>
<evidence type="ECO:0000256" key="2">
    <source>
        <dbReference type="ARBA" id="ARBA00022737"/>
    </source>
</evidence>
<protein>
    <submittedName>
        <fullName evidence="4">Pentatricopeptide repeat-containing protein</fullName>
    </submittedName>
</protein>
<feature type="non-terminal residue" evidence="4">
    <location>
        <position position="97"/>
    </location>
</feature>
<evidence type="ECO:0000256" key="3">
    <source>
        <dbReference type="PROSITE-ProRule" id="PRU00708"/>
    </source>
</evidence>
<reference evidence="4 5" key="1">
    <citation type="journal article" date="2018" name="Front. Plant Sci.">
        <title>Red Clover (Trifolium pratense) and Zigzag Clover (T. medium) - A Picture of Genomic Similarities and Differences.</title>
        <authorList>
            <person name="Dluhosova J."/>
            <person name="Istvanek J."/>
            <person name="Nedelnik J."/>
            <person name="Repkova J."/>
        </authorList>
    </citation>
    <scope>NUCLEOTIDE SEQUENCE [LARGE SCALE GENOMIC DNA]</scope>
    <source>
        <strain evidence="5">cv. 10/8</strain>
        <tissue evidence="4">Leaf</tissue>
    </source>
</reference>
<feature type="repeat" description="PPR" evidence="3">
    <location>
        <begin position="49"/>
        <end position="83"/>
    </location>
</feature>
<keyword evidence="5" id="KW-1185">Reference proteome</keyword>
<accession>A0A392R645</accession>
<evidence type="ECO:0000313" key="4">
    <source>
        <dbReference type="EMBL" id="MCI31326.1"/>
    </source>
</evidence>
<evidence type="ECO:0000313" key="5">
    <source>
        <dbReference type="Proteomes" id="UP000265520"/>
    </source>
</evidence>
<dbReference type="Proteomes" id="UP000265520">
    <property type="component" value="Unassembled WGS sequence"/>
</dbReference>
<evidence type="ECO:0000256" key="1">
    <source>
        <dbReference type="ARBA" id="ARBA00007626"/>
    </source>
</evidence>
<dbReference type="AlphaFoldDB" id="A0A392R645"/>
<dbReference type="NCBIfam" id="TIGR00756">
    <property type="entry name" value="PPR"/>
    <property type="match status" value="2"/>
</dbReference>
<organism evidence="4 5">
    <name type="scientific">Trifolium medium</name>
    <dbReference type="NCBI Taxonomy" id="97028"/>
    <lineage>
        <taxon>Eukaryota</taxon>
        <taxon>Viridiplantae</taxon>
        <taxon>Streptophyta</taxon>
        <taxon>Embryophyta</taxon>
        <taxon>Tracheophyta</taxon>
        <taxon>Spermatophyta</taxon>
        <taxon>Magnoliopsida</taxon>
        <taxon>eudicotyledons</taxon>
        <taxon>Gunneridae</taxon>
        <taxon>Pentapetalae</taxon>
        <taxon>rosids</taxon>
        <taxon>fabids</taxon>
        <taxon>Fabales</taxon>
        <taxon>Fabaceae</taxon>
        <taxon>Papilionoideae</taxon>
        <taxon>50 kb inversion clade</taxon>
        <taxon>NPAAA clade</taxon>
        <taxon>Hologalegina</taxon>
        <taxon>IRL clade</taxon>
        <taxon>Trifolieae</taxon>
        <taxon>Trifolium</taxon>
    </lineage>
</organism>
<keyword evidence="2" id="KW-0677">Repeat</keyword>
<name>A0A392R645_9FABA</name>
<feature type="repeat" description="PPR" evidence="3">
    <location>
        <begin position="14"/>
        <end position="48"/>
    </location>
</feature>
<dbReference type="InterPro" id="IPR002885">
    <property type="entry name" value="PPR_rpt"/>
</dbReference>
<comment type="caution">
    <text evidence="4">The sequence shown here is derived from an EMBL/GenBank/DDBJ whole genome shotgun (WGS) entry which is preliminary data.</text>
</comment>
<dbReference type="PANTHER" id="PTHR47941">
    <property type="entry name" value="PENTATRICOPEPTIDE REPEAT-CONTAINING PROTEIN 3, MITOCHONDRIAL"/>
    <property type="match status" value="1"/>
</dbReference>
<comment type="similarity">
    <text evidence="1">Belongs to the PPR family. P subfamily.</text>
</comment>
<dbReference type="Gene3D" id="1.25.40.10">
    <property type="entry name" value="Tetratricopeptide repeat domain"/>
    <property type="match status" value="1"/>
</dbReference>
<dbReference type="PROSITE" id="PS51375">
    <property type="entry name" value="PPR"/>
    <property type="match status" value="2"/>
</dbReference>